<accession>A0A9P7USX3</accession>
<comment type="caution">
    <text evidence="2">The sequence shown here is derived from an EMBL/GenBank/DDBJ whole genome shotgun (WGS) entry which is preliminary data.</text>
</comment>
<dbReference type="Pfam" id="PF00581">
    <property type="entry name" value="Rhodanese"/>
    <property type="match status" value="1"/>
</dbReference>
<dbReference type="GO" id="GO:0004792">
    <property type="term" value="F:thiosulfate-cyanide sulfurtransferase activity"/>
    <property type="evidence" value="ECO:0007669"/>
    <property type="project" value="TreeGrafter"/>
</dbReference>
<dbReference type="GO" id="GO:0005739">
    <property type="term" value="C:mitochondrion"/>
    <property type="evidence" value="ECO:0007669"/>
    <property type="project" value="TreeGrafter"/>
</dbReference>
<dbReference type="PROSITE" id="PS50206">
    <property type="entry name" value="RHODANESE_3"/>
    <property type="match status" value="1"/>
</dbReference>
<dbReference type="KEGG" id="more:E1B28_010657"/>
<protein>
    <recommendedName>
        <fullName evidence="1">Rhodanese domain-containing protein</fullName>
    </recommendedName>
</protein>
<dbReference type="SUPFAM" id="SSF52821">
    <property type="entry name" value="Rhodanese/Cell cycle control phosphatase"/>
    <property type="match status" value="1"/>
</dbReference>
<dbReference type="SMART" id="SM00450">
    <property type="entry name" value="RHOD"/>
    <property type="match status" value="1"/>
</dbReference>
<dbReference type="OrthoDB" id="566238at2759"/>
<evidence type="ECO:0000313" key="2">
    <source>
        <dbReference type="EMBL" id="KAG7091636.1"/>
    </source>
</evidence>
<feature type="domain" description="Rhodanese" evidence="1">
    <location>
        <begin position="56"/>
        <end position="153"/>
    </location>
</feature>
<dbReference type="InterPro" id="IPR001763">
    <property type="entry name" value="Rhodanese-like_dom"/>
</dbReference>
<dbReference type="PANTHER" id="PTHR44086">
    <property type="entry name" value="THIOSULFATE SULFURTRANSFERASE RDL2, MITOCHONDRIAL-RELATED"/>
    <property type="match status" value="1"/>
</dbReference>
<dbReference type="RefSeq" id="XP_043008106.1">
    <property type="nucleotide sequence ID" value="XM_043155634.1"/>
</dbReference>
<evidence type="ECO:0000259" key="1">
    <source>
        <dbReference type="PROSITE" id="PS50206"/>
    </source>
</evidence>
<name>A0A9P7USX3_9AGAR</name>
<dbReference type="AlphaFoldDB" id="A0A9P7USX3"/>
<gene>
    <name evidence="2" type="ORF">E1B28_010657</name>
</gene>
<dbReference type="Gene3D" id="3.40.250.10">
    <property type="entry name" value="Rhodanese-like domain"/>
    <property type="match status" value="1"/>
</dbReference>
<reference evidence="2" key="1">
    <citation type="journal article" date="2021" name="Genome Biol. Evol.">
        <title>The assembled and annotated genome of the fairy-ring fungus Marasmius oreades.</title>
        <authorList>
            <person name="Hiltunen M."/>
            <person name="Ament-Velasquez S.L."/>
            <person name="Johannesson H."/>
        </authorList>
    </citation>
    <scope>NUCLEOTIDE SEQUENCE</scope>
    <source>
        <strain evidence="2">03SP1</strain>
    </source>
</reference>
<dbReference type="InterPro" id="IPR036873">
    <property type="entry name" value="Rhodanese-like_dom_sf"/>
</dbReference>
<proteinExistence type="predicted"/>
<organism evidence="2 3">
    <name type="scientific">Marasmius oreades</name>
    <name type="common">fairy-ring Marasmius</name>
    <dbReference type="NCBI Taxonomy" id="181124"/>
    <lineage>
        <taxon>Eukaryota</taxon>
        <taxon>Fungi</taxon>
        <taxon>Dikarya</taxon>
        <taxon>Basidiomycota</taxon>
        <taxon>Agaricomycotina</taxon>
        <taxon>Agaricomycetes</taxon>
        <taxon>Agaricomycetidae</taxon>
        <taxon>Agaricales</taxon>
        <taxon>Marasmiineae</taxon>
        <taxon>Marasmiaceae</taxon>
        <taxon>Marasmius</taxon>
    </lineage>
</organism>
<dbReference type="Proteomes" id="UP001049176">
    <property type="component" value="Chromosome 6"/>
</dbReference>
<dbReference type="EMBL" id="CM032186">
    <property type="protein sequence ID" value="KAG7091636.1"/>
    <property type="molecule type" value="Genomic_DNA"/>
</dbReference>
<dbReference type="GeneID" id="66079733"/>
<keyword evidence="3" id="KW-1185">Reference proteome</keyword>
<dbReference type="PANTHER" id="PTHR44086:SF10">
    <property type="entry name" value="THIOSULFATE SULFURTRANSFERASE_RHODANESE-LIKE DOMAIN-CONTAINING PROTEIN 3"/>
    <property type="match status" value="1"/>
</dbReference>
<evidence type="ECO:0000313" key="3">
    <source>
        <dbReference type="Proteomes" id="UP001049176"/>
    </source>
</evidence>
<sequence>MLSKALSSLARPVSRSVGSVRYVQHLSAPSTLDSWARYPSARLITYDLLKPKTLNPRANSILVDVRGPDEVEHGMIPSAVHIPITNLEESLKYPPEVFQERYGIPKPSKDQEITFYCKKGLRSTMATEIALRHGFTNIINYRGSWIEWSQRENNVD</sequence>